<dbReference type="PROSITE" id="PS50835">
    <property type="entry name" value="IG_LIKE"/>
    <property type="match status" value="2"/>
</dbReference>
<feature type="domain" description="Ig-like" evidence="11">
    <location>
        <begin position="25"/>
        <end position="135"/>
    </location>
</feature>
<name>A0A8U0PYU0_SALNM</name>
<keyword evidence="4 9" id="KW-1133">Transmembrane helix</keyword>
<evidence type="ECO:0000313" key="13">
    <source>
        <dbReference type="RefSeq" id="XP_038832867.1"/>
    </source>
</evidence>
<feature type="compositionally biased region" description="Basic residues" evidence="8">
    <location>
        <begin position="362"/>
        <end position="371"/>
    </location>
</feature>
<dbReference type="KEGG" id="snh:120031260"/>
<dbReference type="PANTHER" id="PTHR44549:SF1">
    <property type="entry name" value="ENDOTHELIAL CELL-SELECTIVE ADHESION MOLECULE"/>
    <property type="match status" value="1"/>
</dbReference>
<protein>
    <submittedName>
        <fullName evidence="13">Endothelial cell-selective adhesion molecule-like isoform X1</fullName>
    </submittedName>
</protein>
<organism evidence="12 13">
    <name type="scientific">Salvelinus namaycush</name>
    <name type="common">Lake trout</name>
    <name type="synonym">Salmo namaycush</name>
    <dbReference type="NCBI Taxonomy" id="8040"/>
    <lineage>
        <taxon>Eukaryota</taxon>
        <taxon>Metazoa</taxon>
        <taxon>Chordata</taxon>
        <taxon>Craniata</taxon>
        <taxon>Vertebrata</taxon>
        <taxon>Euteleostomi</taxon>
        <taxon>Actinopterygii</taxon>
        <taxon>Neopterygii</taxon>
        <taxon>Teleostei</taxon>
        <taxon>Protacanthopterygii</taxon>
        <taxon>Salmoniformes</taxon>
        <taxon>Salmonidae</taxon>
        <taxon>Salmoninae</taxon>
        <taxon>Salvelinus</taxon>
    </lineage>
</organism>
<feature type="region of interest" description="Disordered" evidence="8">
    <location>
        <begin position="331"/>
        <end position="468"/>
    </location>
</feature>
<dbReference type="InterPro" id="IPR036179">
    <property type="entry name" value="Ig-like_dom_sf"/>
</dbReference>
<evidence type="ECO:0000256" key="4">
    <source>
        <dbReference type="ARBA" id="ARBA00022989"/>
    </source>
</evidence>
<dbReference type="Proteomes" id="UP000808372">
    <property type="component" value="Chromosome 3"/>
</dbReference>
<evidence type="ECO:0000256" key="10">
    <source>
        <dbReference type="SAM" id="SignalP"/>
    </source>
</evidence>
<keyword evidence="6" id="KW-1015">Disulfide bond</keyword>
<dbReference type="SMART" id="SM00408">
    <property type="entry name" value="IGc2"/>
    <property type="match status" value="1"/>
</dbReference>
<evidence type="ECO:0000256" key="2">
    <source>
        <dbReference type="ARBA" id="ARBA00022692"/>
    </source>
</evidence>
<feature type="chain" id="PRO_5035858254" evidence="10">
    <location>
        <begin position="26"/>
        <end position="491"/>
    </location>
</feature>
<evidence type="ECO:0000256" key="3">
    <source>
        <dbReference type="ARBA" id="ARBA00022729"/>
    </source>
</evidence>
<comment type="subcellular location">
    <subcellularLocation>
        <location evidence="1">Membrane</location>
        <topology evidence="1">Single-pass type I membrane protein</topology>
    </subcellularLocation>
</comment>
<dbReference type="SMART" id="SM00409">
    <property type="entry name" value="IG"/>
    <property type="match status" value="2"/>
</dbReference>
<evidence type="ECO:0000256" key="7">
    <source>
        <dbReference type="ARBA" id="ARBA00023319"/>
    </source>
</evidence>
<proteinExistence type="predicted"/>
<keyword evidence="5 9" id="KW-0472">Membrane</keyword>
<evidence type="ECO:0000259" key="11">
    <source>
        <dbReference type="PROSITE" id="PS50835"/>
    </source>
</evidence>
<dbReference type="InterPro" id="IPR003598">
    <property type="entry name" value="Ig_sub2"/>
</dbReference>
<dbReference type="SUPFAM" id="SSF48726">
    <property type="entry name" value="Immunoglobulin"/>
    <property type="match status" value="2"/>
</dbReference>
<dbReference type="RefSeq" id="XP_038832867.1">
    <property type="nucleotide sequence ID" value="XM_038976939.1"/>
</dbReference>
<feature type="domain" description="Ig-like" evidence="11">
    <location>
        <begin position="140"/>
        <end position="227"/>
    </location>
</feature>
<keyword evidence="2 9" id="KW-0812">Transmembrane</keyword>
<dbReference type="CDD" id="cd00096">
    <property type="entry name" value="Ig"/>
    <property type="match status" value="1"/>
</dbReference>
<dbReference type="Pfam" id="PF13927">
    <property type="entry name" value="Ig_3"/>
    <property type="match status" value="1"/>
</dbReference>
<reference evidence="13" key="1">
    <citation type="submission" date="2025-08" db="UniProtKB">
        <authorList>
            <consortium name="RefSeq"/>
        </authorList>
    </citation>
    <scope>IDENTIFICATION</scope>
    <source>
        <tissue evidence="13">White muscle</tissue>
    </source>
</reference>
<evidence type="ECO:0000313" key="12">
    <source>
        <dbReference type="Proteomes" id="UP000808372"/>
    </source>
</evidence>
<feature type="signal peptide" evidence="10">
    <location>
        <begin position="1"/>
        <end position="25"/>
    </location>
</feature>
<feature type="compositionally biased region" description="Low complexity" evidence="8">
    <location>
        <begin position="426"/>
        <end position="436"/>
    </location>
</feature>
<dbReference type="InterPro" id="IPR013106">
    <property type="entry name" value="Ig_V-set"/>
</dbReference>
<accession>A0A8U0PYU0</accession>
<dbReference type="InterPro" id="IPR013783">
    <property type="entry name" value="Ig-like_fold"/>
</dbReference>
<dbReference type="PANTHER" id="PTHR44549">
    <property type="entry name" value="ENDOTHELIAL CELL-SELECTIVE ADHESION MOLECULE"/>
    <property type="match status" value="1"/>
</dbReference>
<dbReference type="InterPro" id="IPR003599">
    <property type="entry name" value="Ig_sub"/>
</dbReference>
<dbReference type="GO" id="GO:0098632">
    <property type="term" value="F:cell-cell adhesion mediator activity"/>
    <property type="evidence" value="ECO:0007669"/>
    <property type="project" value="TreeGrafter"/>
</dbReference>
<evidence type="ECO:0000256" key="8">
    <source>
        <dbReference type="SAM" id="MobiDB-lite"/>
    </source>
</evidence>
<dbReference type="GO" id="GO:0005912">
    <property type="term" value="C:adherens junction"/>
    <property type="evidence" value="ECO:0007669"/>
    <property type="project" value="TreeGrafter"/>
</dbReference>
<feature type="compositionally biased region" description="Polar residues" evidence="8">
    <location>
        <begin position="332"/>
        <end position="353"/>
    </location>
</feature>
<dbReference type="FunFam" id="2.60.40.10:FF:000095">
    <property type="entry name" value="immunoglobulin superfamily member 11 isoform X1"/>
    <property type="match status" value="1"/>
</dbReference>
<feature type="transmembrane region" description="Helical" evidence="9">
    <location>
        <begin position="236"/>
        <end position="259"/>
    </location>
</feature>
<feature type="compositionally biased region" description="Polar residues" evidence="8">
    <location>
        <begin position="378"/>
        <end position="391"/>
    </location>
</feature>
<dbReference type="InterPro" id="IPR042757">
    <property type="entry name" value="ESAM"/>
</dbReference>
<dbReference type="InterPro" id="IPR007110">
    <property type="entry name" value="Ig-like_dom"/>
</dbReference>
<evidence type="ECO:0000256" key="1">
    <source>
        <dbReference type="ARBA" id="ARBA00004479"/>
    </source>
</evidence>
<evidence type="ECO:0000256" key="5">
    <source>
        <dbReference type="ARBA" id="ARBA00023136"/>
    </source>
</evidence>
<evidence type="ECO:0000256" key="6">
    <source>
        <dbReference type="ARBA" id="ARBA00023157"/>
    </source>
</evidence>
<sequence>MEMYTSRKLCILLSFTFLFFTGVLAQIQMPQRTMEVIEGQKVVLQAWYSPSSITGKNTVLWNFVANNTQLIISYTPDSISFGSPQFGERVGFTATMPSANLSLYINNTQESDSGRYLCQVIIPGAQGLTGELSLNVNVPPAVPECSLSGKPVLKGNVTLSCKSKSGKPIPMYKWKKTSPPSEVFFSPMLNEKTGTLKLSNLSSSMSGKYVCTASNTAGNDSCYINLEVITSTNAGMIAGATVGSVLVFIFIILFLVYLLRRKRDYEEERANDIKLDSLSQYFCVACVHVPKCMSASLSPLAPSLFPSSLFPLFIPREDAQAPKRISWAKSAGSGSDVVSKNGTLSSITTTANRPHQREPSSQHHHHNHHLQHYPQRPPSDTASIITATGSVSGYRAGPRHGASTHGHAVPDYGYNVATPLPRVQPANSAASSANGSPMPRTKHPQSYTQPQAAPASPRPPPLPTIVTASNISRMGGVPIMVPAQNQAGSLV</sequence>
<keyword evidence="7" id="KW-0393">Immunoglobulin domain</keyword>
<evidence type="ECO:0000256" key="9">
    <source>
        <dbReference type="SAM" id="Phobius"/>
    </source>
</evidence>
<dbReference type="AlphaFoldDB" id="A0A8U0PYU0"/>
<gene>
    <name evidence="13" type="primary">LOC120031260</name>
</gene>
<keyword evidence="12" id="KW-1185">Reference proteome</keyword>
<dbReference type="Gene3D" id="2.60.40.10">
    <property type="entry name" value="Immunoglobulins"/>
    <property type="match status" value="2"/>
</dbReference>
<keyword evidence="3 10" id="KW-0732">Signal</keyword>
<dbReference type="GO" id="GO:0007156">
    <property type="term" value="P:homophilic cell adhesion via plasma membrane adhesion molecules"/>
    <property type="evidence" value="ECO:0007669"/>
    <property type="project" value="TreeGrafter"/>
</dbReference>
<dbReference type="GO" id="GO:0005886">
    <property type="term" value="C:plasma membrane"/>
    <property type="evidence" value="ECO:0007669"/>
    <property type="project" value="TreeGrafter"/>
</dbReference>
<dbReference type="GeneID" id="120031260"/>
<dbReference type="Pfam" id="PF07686">
    <property type="entry name" value="V-set"/>
    <property type="match status" value="1"/>
</dbReference>